<protein>
    <recommendedName>
        <fullName evidence="3">Aminoglycoside phosphotransferase domain-containing protein</fullName>
    </recommendedName>
</protein>
<accession>A0A9P5CR65</accession>
<dbReference type="InterPro" id="IPR051678">
    <property type="entry name" value="AGP_Transferase"/>
</dbReference>
<keyword evidence="2" id="KW-1185">Reference proteome</keyword>
<dbReference type="OrthoDB" id="10003767at2759"/>
<dbReference type="EMBL" id="MU032345">
    <property type="protein sequence ID" value="KAF3768229.1"/>
    <property type="molecule type" value="Genomic_DNA"/>
</dbReference>
<sequence>MSRIAPSTRWTSFDGWDYNGMKERLLIKGQKFSMSEPFSAGQYWICFEMVAEDDSLIIARVRLPRHPDTLPTVNETDEQYSIACEVSTMRFVRQRLPTVVMPRVYAYEGPGSQLAADAGAVYMPAFHTKGFYGNTLQDMVPDLCSLSHIMAQWTMIQTSLATLSYPLIGSISAITKTGEPIIDKLSSAAAEGFMSQGPFSNAIEYFTALGEAALYRANSSDGSTGKNLSHFRKLGALVFVDIVRSTTLFQAPHAKYPLNHMDLGTQNIIVDDDLNFLAVIDWEFAQTAPWQVNHYPMPFPLLWPDERIKNILDNPQHLAHKNISRQALARRLDRSQFQDAEAKLHQEGLCLGGRFAEVLESVASRIYACFSRLGDSPEQDEDFVREMAKEKSNELPELRSLCHVNEHVGS</sequence>
<dbReference type="GeneID" id="63838320"/>
<name>A0A9P5CR65_CRYP1</name>
<dbReference type="InterPro" id="IPR011009">
    <property type="entry name" value="Kinase-like_dom_sf"/>
</dbReference>
<organism evidence="1 2">
    <name type="scientific">Cryphonectria parasitica (strain ATCC 38755 / EP155)</name>
    <dbReference type="NCBI Taxonomy" id="660469"/>
    <lineage>
        <taxon>Eukaryota</taxon>
        <taxon>Fungi</taxon>
        <taxon>Dikarya</taxon>
        <taxon>Ascomycota</taxon>
        <taxon>Pezizomycotina</taxon>
        <taxon>Sordariomycetes</taxon>
        <taxon>Sordariomycetidae</taxon>
        <taxon>Diaporthales</taxon>
        <taxon>Cryphonectriaceae</taxon>
        <taxon>Cryphonectria-Endothia species complex</taxon>
        <taxon>Cryphonectria</taxon>
    </lineage>
</organism>
<reference evidence="1" key="1">
    <citation type="journal article" date="2020" name="Phytopathology">
        <title>Genome sequence of the chestnut blight fungus Cryphonectria parasitica EP155: A fundamental resource for an archetypical invasive plant pathogen.</title>
        <authorList>
            <person name="Crouch J.A."/>
            <person name="Dawe A."/>
            <person name="Aerts A."/>
            <person name="Barry K."/>
            <person name="Churchill A.C.L."/>
            <person name="Grimwood J."/>
            <person name="Hillman B."/>
            <person name="Milgroom M.G."/>
            <person name="Pangilinan J."/>
            <person name="Smith M."/>
            <person name="Salamov A."/>
            <person name="Schmutz J."/>
            <person name="Yadav J."/>
            <person name="Grigoriev I.V."/>
            <person name="Nuss D."/>
        </authorList>
    </citation>
    <scope>NUCLEOTIDE SEQUENCE</scope>
    <source>
        <strain evidence="1">EP155</strain>
    </source>
</reference>
<comment type="caution">
    <text evidence="1">The sequence shown here is derived from an EMBL/GenBank/DDBJ whole genome shotgun (WGS) entry which is preliminary data.</text>
</comment>
<evidence type="ECO:0000313" key="1">
    <source>
        <dbReference type="EMBL" id="KAF3768229.1"/>
    </source>
</evidence>
<dbReference type="RefSeq" id="XP_040779190.1">
    <property type="nucleotide sequence ID" value="XM_040921191.1"/>
</dbReference>
<dbReference type="SUPFAM" id="SSF56112">
    <property type="entry name" value="Protein kinase-like (PK-like)"/>
    <property type="match status" value="1"/>
</dbReference>
<dbReference type="PANTHER" id="PTHR21310">
    <property type="entry name" value="AMINOGLYCOSIDE PHOSPHOTRANSFERASE-RELATED-RELATED"/>
    <property type="match status" value="1"/>
</dbReference>
<dbReference type="Proteomes" id="UP000803844">
    <property type="component" value="Unassembled WGS sequence"/>
</dbReference>
<gene>
    <name evidence="1" type="ORF">M406DRAFT_336871</name>
</gene>
<dbReference type="PANTHER" id="PTHR21310:SF37">
    <property type="entry name" value="AMINOGLYCOSIDE PHOSPHOTRANSFERASE DOMAIN-CONTAINING PROTEIN"/>
    <property type="match status" value="1"/>
</dbReference>
<evidence type="ECO:0000313" key="2">
    <source>
        <dbReference type="Proteomes" id="UP000803844"/>
    </source>
</evidence>
<evidence type="ECO:0008006" key="3">
    <source>
        <dbReference type="Google" id="ProtNLM"/>
    </source>
</evidence>
<dbReference type="AlphaFoldDB" id="A0A9P5CR65"/>
<proteinExistence type="predicted"/>